<sequence length="517" mass="52045" precursor="true">MHLTLPSPLSAAFGLLAVLGASTARADTLFVDPVGGDDGSGNGSQALPWKTLTHAMGQLPAGPNSVFLLPGEFSEASGEVFPITVPVVDDLELIGQGVGVTVVRSNGAGGALAVNGFGTPVPTDAHSVDLRGITFDRVGVSVTGSIWGVEATVEDAEFLDTPGNAISASGGFGFALVTADRCRFERCLTGASAFAAGGGSATIYLRDCLVLDGSVGVNADGLATLGGGGAGAGIVLLRSRIQGCTVGAQAFGNLEAGGVGVGDISLRDSILSGNQIAFYGSDIANLQLDRSTVAGNLTAVQAVGSNPADVWVLSRSSILWGNGFDVDPINVVSIQYSNFPAGVFGVGVTHVDPLFVDAANGDFHLQVGSPLIDAGNPSEAPADLFEGDLDPRLIDGDGDGTARVDMGFDEWNPGHLDLAGTAQIATVATFTTSAPAASAYALLASLGTAQVPFGPSGAVLIDLGSSFVLSAGTVTGVDAIAIPNDPVLIGLELFAQAYTNNGFDETLTNRVDLTLAP</sequence>
<dbReference type="InterPro" id="IPR011050">
    <property type="entry name" value="Pectin_lyase_fold/virulence"/>
</dbReference>
<dbReference type="SUPFAM" id="SSF51126">
    <property type="entry name" value="Pectin lyase-like"/>
    <property type="match status" value="1"/>
</dbReference>
<dbReference type="KEGG" id="pbap:Pla133_50150"/>
<feature type="domain" description="DUF1565" evidence="2">
    <location>
        <begin position="34"/>
        <end position="109"/>
    </location>
</feature>
<dbReference type="EMBL" id="CP036287">
    <property type="protein sequence ID" value="QDU69892.1"/>
    <property type="molecule type" value="Genomic_DNA"/>
</dbReference>
<evidence type="ECO:0000313" key="4">
    <source>
        <dbReference type="Proteomes" id="UP000316921"/>
    </source>
</evidence>
<reference evidence="3 4" key="1">
    <citation type="submission" date="2019-02" db="EMBL/GenBank/DDBJ databases">
        <title>Deep-cultivation of Planctomycetes and their phenomic and genomic characterization uncovers novel biology.</title>
        <authorList>
            <person name="Wiegand S."/>
            <person name="Jogler M."/>
            <person name="Boedeker C."/>
            <person name="Pinto D."/>
            <person name="Vollmers J."/>
            <person name="Rivas-Marin E."/>
            <person name="Kohn T."/>
            <person name="Peeters S.H."/>
            <person name="Heuer A."/>
            <person name="Rast P."/>
            <person name="Oberbeckmann S."/>
            <person name="Bunk B."/>
            <person name="Jeske O."/>
            <person name="Meyerdierks A."/>
            <person name="Storesund J.E."/>
            <person name="Kallscheuer N."/>
            <person name="Luecker S."/>
            <person name="Lage O.M."/>
            <person name="Pohl T."/>
            <person name="Merkel B.J."/>
            <person name="Hornburger P."/>
            <person name="Mueller R.-W."/>
            <person name="Bruemmer F."/>
            <person name="Labrenz M."/>
            <person name="Spormann A.M."/>
            <person name="Op den Camp H."/>
            <person name="Overmann J."/>
            <person name="Amann R."/>
            <person name="Jetten M.S.M."/>
            <person name="Mascher T."/>
            <person name="Medema M.H."/>
            <person name="Devos D.P."/>
            <person name="Kaster A.-K."/>
            <person name="Ovreas L."/>
            <person name="Rohde M."/>
            <person name="Galperin M.Y."/>
            <person name="Jogler C."/>
        </authorList>
    </citation>
    <scope>NUCLEOTIDE SEQUENCE [LARGE SCALE GENOMIC DNA]</scope>
    <source>
        <strain evidence="3 4">Pla133</strain>
    </source>
</reference>
<evidence type="ECO:0000256" key="1">
    <source>
        <dbReference type="SAM" id="SignalP"/>
    </source>
</evidence>
<keyword evidence="4" id="KW-1185">Reference proteome</keyword>
<dbReference type="Pfam" id="PF07602">
    <property type="entry name" value="DUF1565"/>
    <property type="match status" value="1"/>
</dbReference>
<dbReference type="RefSeq" id="WP_419191924.1">
    <property type="nucleotide sequence ID" value="NZ_CP036287.1"/>
</dbReference>
<keyword evidence="1" id="KW-0732">Signal</keyword>
<feature type="signal peptide" evidence="1">
    <location>
        <begin position="1"/>
        <end position="26"/>
    </location>
</feature>
<evidence type="ECO:0000313" key="3">
    <source>
        <dbReference type="EMBL" id="QDU69892.1"/>
    </source>
</evidence>
<gene>
    <name evidence="3" type="ORF">Pla133_50150</name>
</gene>
<dbReference type="Gene3D" id="2.160.20.10">
    <property type="entry name" value="Single-stranded right-handed beta-helix, Pectin lyase-like"/>
    <property type="match status" value="1"/>
</dbReference>
<proteinExistence type="predicted"/>
<dbReference type="InterPro" id="IPR012334">
    <property type="entry name" value="Pectin_lyas_fold"/>
</dbReference>
<dbReference type="AlphaFoldDB" id="A0A518BSE2"/>
<feature type="chain" id="PRO_5021771440" description="DUF1565 domain-containing protein" evidence="1">
    <location>
        <begin position="27"/>
        <end position="517"/>
    </location>
</feature>
<accession>A0A518BSE2</accession>
<name>A0A518BSE2_9BACT</name>
<organism evidence="3 4">
    <name type="scientific">Engelhardtia mirabilis</name>
    <dbReference type="NCBI Taxonomy" id="2528011"/>
    <lineage>
        <taxon>Bacteria</taxon>
        <taxon>Pseudomonadati</taxon>
        <taxon>Planctomycetota</taxon>
        <taxon>Planctomycetia</taxon>
        <taxon>Planctomycetia incertae sedis</taxon>
        <taxon>Engelhardtia</taxon>
    </lineage>
</organism>
<dbReference type="InterPro" id="IPR011459">
    <property type="entry name" value="DUF1565"/>
</dbReference>
<dbReference type="Proteomes" id="UP000316921">
    <property type="component" value="Chromosome"/>
</dbReference>
<protein>
    <recommendedName>
        <fullName evidence="2">DUF1565 domain-containing protein</fullName>
    </recommendedName>
</protein>
<evidence type="ECO:0000259" key="2">
    <source>
        <dbReference type="Pfam" id="PF07602"/>
    </source>
</evidence>